<evidence type="ECO:0000259" key="2">
    <source>
        <dbReference type="PROSITE" id="PS51352"/>
    </source>
</evidence>
<dbReference type="Proteomes" id="UP000236959">
    <property type="component" value="Unassembled WGS sequence"/>
</dbReference>
<evidence type="ECO:0000313" key="3">
    <source>
        <dbReference type="EMBL" id="POF28385.1"/>
    </source>
</evidence>
<dbReference type="PANTHER" id="PTHR42852">
    <property type="entry name" value="THIOL:DISULFIDE INTERCHANGE PROTEIN DSBE"/>
    <property type="match status" value="1"/>
</dbReference>
<dbReference type="PROSITE" id="PS51352">
    <property type="entry name" value="THIOREDOXIN_2"/>
    <property type="match status" value="1"/>
</dbReference>
<dbReference type="InterPro" id="IPR013766">
    <property type="entry name" value="Thioredoxin_domain"/>
</dbReference>
<evidence type="ECO:0000313" key="4">
    <source>
        <dbReference type="Proteomes" id="UP000236959"/>
    </source>
</evidence>
<keyword evidence="3" id="KW-0413">Isomerase</keyword>
<dbReference type="GO" id="GO:0016209">
    <property type="term" value="F:antioxidant activity"/>
    <property type="evidence" value="ECO:0007669"/>
    <property type="project" value="InterPro"/>
</dbReference>
<accession>A0A2S3UL18</accession>
<feature type="domain" description="Thioredoxin" evidence="2">
    <location>
        <begin position="23"/>
        <end position="163"/>
    </location>
</feature>
<dbReference type="PANTHER" id="PTHR42852:SF18">
    <property type="entry name" value="CHROMOSOME UNDETERMINED SCAFFOLD_47, WHOLE GENOME SHOTGUN SEQUENCE"/>
    <property type="match status" value="1"/>
</dbReference>
<organism evidence="3 4">
    <name type="scientific">Roseibium marinum</name>
    <dbReference type="NCBI Taxonomy" id="281252"/>
    <lineage>
        <taxon>Bacteria</taxon>
        <taxon>Pseudomonadati</taxon>
        <taxon>Pseudomonadota</taxon>
        <taxon>Alphaproteobacteria</taxon>
        <taxon>Hyphomicrobiales</taxon>
        <taxon>Stappiaceae</taxon>
        <taxon>Roseibium</taxon>
    </lineage>
</organism>
<dbReference type="GO" id="GO:0016853">
    <property type="term" value="F:isomerase activity"/>
    <property type="evidence" value="ECO:0007669"/>
    <property type="project" value="UniProtKB-KW"/>
</dbReference>
<evidence type="ECO:0000256" key="1">
    <source>
        <dbReference type="ARBA" id="ARBA00023284"/>
    </source>
</evidence>
<dbReference type="GO" id="GO:0015036">
    <property type="term" value="F:disulfide oxidoreductase activity"/>
    <property type="evidence" value="ECO:0007669"/>
    <property type="project" value="UniProtKB-ARBA"/>
</dbReference>
<name>A0A2S3UL18_9HYPH</name>
<dbReference type="Gene3D" id="3.40.30.10">
    <property type="entry name" value="Glutaredoxin"/>
    <property type="match status" value="1"/>
</dbReference>
<dbReference type="InterPro" id="IPR050553">
    <property type="entry name" value="Thioredoxin_ResA/DsbE_sf"/>
</dbReference>
<reference evidence="3 4" key="1">
    <citation type="submission" date="2018-01" db="EMBL/GenBank/DDBJ databases">
        <title>Genomic Encyclopedia of Archaeal and Bacterial Type Strains, Phase II (KMG-II): from individual species to whole genera.</title>
        <authorList>
            <person name="Goeker M."/>
        </authorList>
    </citation>
    <scope>NUCLEOTIDE SEQUENCE [LARGE SCALE GENOMIC DNA]</scope>
    <source>
        <strain evidence="3 4">DSM 17023</strain>
    </source>
</reference>
<dbReference type="InterPro" id="IPR017937">
    <property type="entry name" value="Thioredoxin_CS"/>
</dbReference>
<protein>
    <submittedName>
        <fullName evidence="3">Thiol-disulfide isomerase/thioredoxin</fullName>
    </submittedName>
</protein>
<keyword evidence="4" id="KW-1185">Reference proteome</keyword>
<dbReference type="Pfam" id="PF00578">
    <property type="entry name" value="AhpC-TSA"/>
    <property type="match status" value="1"/>
</dbReference>
<dbReference type="PROSITE" id="PS00194">
    <property type="entry name" value="THIOREDOXIN_1"/>
    <property type="match status" value="1"/>
</dbReference>
<proteinExistence type="predicted"/>
<keyword evidence="1" id="KW-0676">Redox-active center</keyword>
<dbReference type="InterPro" id="IPR036249">
    <property type="entry name" value="Thioredoxin-like_sf"/>
</dbReference>
<dbReference type="EMBL" id="PPCN01000014">
    <property type="protein sequence ID" value="POF28385.1"/>
    <property type="molecule type" value="Genomic_DNA"/>
</dbReference>
<dbReference type="SUPFAM" id="SSF52833">
    <property type="entry name" value="Thioredoxin-like"/>
    <property type="match status" value="1"/>
</dbReference>
<comment type="caution">
    <text evidence="3">The sequence shown here is derived from an EMBL/GenBank/DDBJ whole genome shotgun (WGS) entry which is preliminary data.</text>
</comment>
<gene>
    <name evidence="3" type="ORF">CLV41_11456</name>
</gene>
<dbReference type="CDD" id="cd02966">
    <property type="entry name" value="TlpA_like_family"/>
    <property type="match status" value="1"/>
</dbReference>
<sequence length="163" mass="17830">MAVAGGPAYAEEDDLRALGLSRPLIAIETPELGIADLQGDIHRLDDYRGKTVIVSFWAAWCPPCRKELPTLARLRRQLGSDDFAVLAVNAGDREDRIRAFLEGIDSDGLIVLADTKRTLSGTWFIKGLPVTYILNRSGQAVLTAIGDRIWDSPRMIAAIRSLG</sequence>
<dbReference type="AlphaFoldDB" id="A0A2S3UL18"/>
<dbReference type="InterPro" id="IPR000866">
    <property type="entry name" value="AhpC/TSA"/>
</dbReference>